<protein>
    <recommendedName>
        <fullName evidence="1">Ig-like domain-containing protein</fullName>
    </recommendedName>
</protein>
<dbReference type="EMBL" id="JAXCGZ010002663">
    <property type="protein sequence ID" value="KAK7083681.1"/>
    <property type="molecule type" value="Genomic_DNA"/>
</dbReference>
<comment type="caution">
    <text evidence="2">The sequence shown here is derived from an EMBL/GenBank/DDBJ whole genome shotgun (WGS) entry which is preliminary data.</text>
</comment>
<name>A0AAN8XIZ8_HALRR</name>
<feature type="non-terminal residue" evidence="2">
    <location>
        <position position="1"/>
    </location>
</feature>
<dbReference type="PANTHER" id="PTHR23278">
    <property type="entry name" value="SIDESTEP PROTEIN"/>
    <property type="match status" value="1"/>
</dbReference>
<dbReference type="Pfam" id="PF07686">
    <property type="entry name" value="V-set"/>
    <property type="match status" value="1"/>
</dbReference>
<evidence type="ECO:0000313" key="2">
    <source>
        <dbReference type="EMBL" id="KAK7083681.1"/>
    </source>
</evidence>
<dbReference type="InterPro" id="IPR013783">
    <property type="entry name" value="Ig-like_fold"/>
</dbReference>
<proteinExistence type="predicted"/>
<dbReference type="SUPFAM" id="SSF48726">
    <property type="entry name" value="Immunoglobulin"/>
    <property type="match status" value="1"/>
</dbReference>
<keyword evidence="3" id="KW-1185">Reference proteome</keyword>
<dbReference type="PANTHER" id="PTHR23278:SF19">
    <property type="entry name" value="OBSCURIN"/>
    <property type="match status" value="1"/>
</dbReference>
<dbReference type="InterPro" id="IPR013106">
    <property type="entry name" value="Ig_V-set"/>
</dbReference>
<feature type="domain" description="Ig-like" evidence="1">
    <location>
        <begin position="1"/>
        <end position="108"/>
    </location>
</feature>
<dbReference type="InterPro" id="IPR036179">
    <property type="entry name" value="Ig-like_dom_sf"/>
</dbReference>
<dbReference type="Gene3D" id="2.60.40.10">
    <property type="entry name" value="Immunoglobulins"/>
    <property type="match status" value="1"/>
</dbReference>
<accession>A0AAN8XIZ8</accession>
<dbReference type="InterPro" id="IPR003599">
    <property type="entry name" value="Ig_sub"/>
</dbReference>
<gene>
    <name evidence="2" type="ORF">SK128_018866</name>
</gene>
<reference evidence="2 3" key="1">
    <citation type="submission" date="2023-11" db="EMBL/GenBank/DDBJ databases">
        <title>Halocaridina rubra genome assembly.</title>
        <authorList>
            <person name="Smith C."/>
        </authorList>
    </citation>
    <scope>NUCLEOTIDE SEQUENCE [LARGE SCALE GENOMIC DNA]</scope>
    <source>
        <strain evidence="2">EP-1</strain>
        <tissue evidence="2">Whole</tissue>
    </source>
</reference>
<evidence type="ECO:0000313" key="3">
    <source>
        <dbReference type="Proteomes" id="UP001381693"/>
    </source>
</evidence>
<evidence type="ECO:0000259" key="1">
    <source>
        <dbReference type="PROSITE" id="PS50835"/>
    </source>
</evidence>
<organism evidence="2 3">
    <name type="scientific">Halocaridina rubra</name>
    <name type="common">Hawaiian red shrimp</name>
    <dbReference type="NCBI Taxonomy" id="373956"/>
    <lineage>
        <taxon>Eukaryota</taxon>
        <taxon>Metazoa</taxon>
        <taxon>Ecdysozoa</taxon>
        <taxon>Arthropoda</taxon>
        <taxon>Crustacea</taxon>
        <taxon>Multicrustacea</taxon>
        <taxon>Malacostraca</taxon>
        <taxon>Eumalacostraca</taxon>
        <taxon>Eucarida</taxon>
        <taxon>Decapoda</taxon>
        <taxon>Pleocyemata</taxon>
        <taxon>Caridea</taxon>
        <taxon>Atyoidea</taxon>
        <taxon>Atyidae</taxon>
        <taxon>Halocaridina</taxon>
    </lineage>
</organism>
<dbReference type="Proteomes" id="UP001381693">
    <property type="component" value="Unassembled WGS sequence"/>
</dbReference>
<dbReference type="SMART" id="SM00409">
    <property type="entry name" value="IG"/>
    <property type="match status" value="1"/>
</dbReference>
<sequence length="115" mass="13169">GAAEVSGVQNQEVHIPCQGYKNTPGESVLLILWYKDSIPVPIYSFDARTQNGRHWIDEVVLGDRSQFISNVPEPYLRLQRIQPQDEGVYICRVDYRRKPTLRGKTQLSVITKQQA</sequence>
<dbReference type="InterPro" id="IPR007110">
    <property type="entry name" value="Ig-like_dom"/>
</dbReference>
<dbReference type="AlphaFoldDB" id="A0AAN8XIZ8"/>
<dbReference type="PROSITE" id="PS50835">
    <property type="entry name" value="IG_LIKE"/>
    <property type="match status" value="1"/>
</dbReference>